<protein>
    <recommendedName>
        <fullName evidence="7">TGF-beta family profile domain-containing protein</fullName>
    </recommendedName>
</protein>
<dbReference type="SMART" id="SM00204">
    <property type="entry name" value="TGFB"/>
    <property type="match status" value="1"/>
</dbReference>
<dbReference type="GO" id="GO:0008083">
    <property type="term" value="F:growth factor activity"/>
    <property type="evidence" value="ECO:0007669"/>
    <property type="project" value="UniProtKB-KW"/>
</dbReference>
<evidence type="ECO:0000259" key="7">
    <source>
        <dbReference type="PROSITE" id="PS51362"/>
    </source>
</evidence>
<dbReference type="AlphaFoldDB" id="A0A1A9VEQ8"/>
<dbReference type="PROSITE" id="PS00250">
    <property type="entry name" value="TGF_BETA_1"/>
    <property type="match status" value="1"/>
</dbReference>
<dbReference type="VEuPathDB" id="VectorBase:GAUT034973"/>
<evidence type="ECO:0000256" key="4">
    <source>
        <dbReference type="ARBA" id="ARBA00023030"/>
    </source>
</evidence>
<proteinExistence type="inferred from homology"/>
<dbReference type="PANTHER" id="PTHR11848:SF119">
    <property type="entry name" value="TGF-BETA FAMILY PROFILE DOMAIN-CONTAINING PROTEIN"/>
    <property type="match status" value="1"/>
</dbReference>
<dbReference type="InterPro" id="IPR029034">
    <property type="entry name" value="Cystine-knot_cytokine"/>
</dbReference>
<evidence type="ECO:0000256" key="6">
    <source>
        <dbReference type="RuleBase" id="RU000354"/>
    </source>
</evidence>
<name>A0A1A9VEQ8_GLOAU</name>
<evidence type="ECO:0000313" key="9">
    <source>
        <dbReference type="Proteomes" id="UP000078200"/>
    </source>
</evidence>
<evidence type="ECO:0000256" key="5">
    <source>
        <dbReference type="ARBA" id="ARBA00023157"/>
    </source>
</evidence>
<comment type="similarity">
    <text evidence="2 6">Belongs to the TGF-beta family.</text>
</comment>
<reference evidence="8" key="1">
    <citation type="submission" date="2020-05" db="UniProtKB">
        <authorList>
            <consortium name="EnsemblMetazoa"/>
        </authorList>
    </citation>
    <scope>IDENTIFICATION</scope>
    <source>
        <strain evidence="8">TTRI</strain>
    </source>
</reference>
<dbReference type="InterPro" id="IPR001839">
    <property type="entry name" value="TGF-b_C"/>
</dbReference>
<dbReference type="InterPro" id="IPR017948">
    <property type="entry name" value="TGFb_CS"/>
</dbReference>
<dbReference type="Pfam" id="PF00019">
    <property type="entry name" value="TGF_beta"/>
    <property type="match status" value="1"/>
</dbReference>
<dbReference type="PROSITE" id="PS51362">
    <property type="entry name" value="TGF_BETA_2"/>
    <property type="match status" value="1"/>
</dbReference>
<dbReference type="EnsemblMetazoa" id="GAUT034973-RA">
    <property type="protein sequence ID" value="GAUT034973-PA"/>
    <property type="gene ID" value="GAUT034973"/>
</dbReference>
<dbReference type="SUPFAM" id="SSF57501">
    <property type="entry name" value="Cystine-knot cytokines"/>
    <property type="match status" value="1"/>
</dbReference>
<dbReference type="Proteomes" id="UP000078200">
    <property type="component" value="Unassembled WGS sequence"/>
</dbReference>
<keyword evidence="5" id="KW-1015">Disulfide bond</keyword>
<dbReference type="GO" id="GO:0005615">
    <property type="term" value="C:extracellular space"/>
    <property type="evidence" value="ECO:0007669"/>
    <property type="project" value="TreeGrafter"/>
</dbReference>
<evidence type="ECO:0000256" key="2">
    <source>
        <dbReference type="ARBA" id="ARBA00006656"/>
    </source>
</evidence>
<sequence>MIKNHLKMQLSVLIDDQSKNCYYWVRKCTADFESVKESIKGIQITARIFKLILVHRQCFLTRGAKLRQINFRVLLAVFLTVTLHLTSNSAAAALNLTENVTINENTISTTFLCCTPSLRHKCVSHCLAPTDLVSHKLRHCKQQNKICNCDFLAANLTNINKQLDHDHHHHRKGHRANRFYDLQRCHNKSNEYLAAGHQPYFNNNSTYTKTNSLIAAYNYDKLISNYNRSNQTSFRNSRDAKPILTDGNGGYDKYRFYNCLKKLNNKDEQKININNNELASNSDAANKALVNMRAQKDRLKMLKLVMDGLGLQKLPNMKKINISQEEYAAKYRVYLQRVHSRNRRESRELVDAPLQILSVPSKGYLADDHYNTSKQSRRKRDFFLSDLNFFKSNKRKNQITRSAHKKPRGDSKLIIHLLFALTPQTQQWSAGDIEEANVRLMLIHNPSLALRNRNKKKQDNRRKHKEAKNNSCINRATSIKERPNNQRLDILNLRIFHITHHGKRRWLDGRKVPVNVDIDQADQTSTQWLQFNVTKAIVSILLSHKSQLEVELQCDNCKRLGARLFNDGYTSSPESFATTGQESHLMPALNIIGRFGQSQGSIRAHESFSETSTVRQYHHHSNANHGKHAETRRHNCYKINQRCCRHSMEVVFKEIKGFEFILQPKAFDAGYCHGRCPPRYNPGHMHAMLQSLIWKQDHRKAPRPCCAPSKLDELEILHVDEKDSEKLKISTWSDMRVVECACS</sequence>
<organism evidence="8 9">
    <name type="scientific">Glossina austeni</name>
    <name type="common">Savannah tsetse fly</name>
    <dbReference type="NCBI Taxonomy" id="7395"/>
    <lineage>
        <taxon>Eukaryota</taxon>
        <taxon>Metazoa</taxon>
        <taxon>Ecdysozoa</taxon>
        <taxon>Arthropoda</taxon>
        <taxon>Hexapoda</taxon>
        <taxon>Insecta</taxon>
        <taxon>Pterygota</taxon>
        <taxon>Neoptera</taxon>
        <taxon>Endopterygota</taxon>
        <taxon>Diptera</taxon>
        <taxon>Brachycera</taxon>
        <taxon>Muscomorpha</taxon>
        <taxon>Hippoboscoidea</taxon>
        <taxon>Glossinidae</taxon>
        <taxon>Glossina</taxon>
    </lineage>
</organism>
<evidence type="ECO:0000256" key="3">
    <source>
        <dbReference type="ARBA" id="ARBA00022525"/>
    </source>
</evidence>
<keyword evidence="4 6" id="KW-0339">Growth factor</keyword>
<keyword evidence="3" id="KW-0964">Secreted</keyword>
<dbReference type="CDD" id="cd13755">
    <property type="entry name" value="TGF_beta_maverick"/>
    <property type="match status" value="1"/>
</dbReference>
<dbReference type="GO" id="GO:0005125">
    <property type="term" value="F:cytokine activity"/>
    <property type="evidence" value="ECO:0007669"/>
    <property type="project" value="TreeGrafter"/>
</dbReference>
<dbReference type="Gene3D" id="2.10.90.10">
    <property type="entry name" value="Cystine-knot cytokines"/>
    <property type="match status" value="1"/>
</dbReference>
<dbReference type="STRING" id="7395.A0A1A9VEQ8"/>
<dbReference type="PANTHER" id="PTHR11848">
    <property type="entry name" value="TGF-BETA FAMILY"/>
    <property type="match status" value="1"/>
</dbReference>
<dbReference type="FunFam" id="2.10.90.10:FF:000058">
    <property type="entry name" value="Maverick"/>
    <property type="match status" value="1"/>
</dbReference>
<accession>A0A1A9VEQ8</accession>
<evidence type="ECO:0000313" key="8">
    <source>
        <dbReference type="EnsemblMetazoa" id="GAUT034973-PA"/>
    </source>
</evidence>
<keyword evidence="9" id="KW-1185">Reference proteome</keyword>
<evidence type="ECO:0000256" key="1">
    <source>
        <dbReference type="ARBA" id="ARBA00004613"/>
    </source>
</evidence>
<comment type="subcellular location">
    <subcellularLocation>
        <location evidence="1">Secreted</location>
    </subcellularLocation>
</comment>
<dbReference type="InterPro" id="IPR015615">
    <property type="entry name" value="TGF-beta-rel"/>
</dbReference>
<feature type="domain" description="TGF-beta family profile" evidence="7">
    <location>
        <begin position="630"/>
        <end position="743"/>
    </location>
</feature>